<comment type="caution">
    <text evidence="2">The sequence shown here is derived from an EMBL/GenBank/DDBJ whole genome shotgun (WGS) entry which is preliminary data.</text>
</comment>
<evidence type="ECO:0000313" key="3">
    <source>
        <dbReference type="Proteomes" id="UP000655751"/>
    </source>
</evidence>
<dbReference type="PANTHER" id="PTHR33231:SF1">
    <property type="entry name" value="30S RIBOSOMAL PROTEIN"/>
    <property type="match status" value="1"/>
</dbReference>
<dbReference type="GO" id="GO:0043024">
    <property type="term" value="F:ribosomal small subunit binding"/>
    <property type="evidence" value="ECO:0007669"/>
    <property type="project" value="TreeGrafter"/>
</dbReference>
<dbReference type="AlphaFoldDB" id="A0A931IGQ3"/>
<name>A0A931IGQ3_9NOCA</name>
<protein>
    <submittedName>
        <fullName evidence="2">Sigma 54 modulation/S30EA ribosomal C-terminal domain-containing protein</fullName>
    </submittedName>
</protein>
<dbReference type="Gene3D" id="3.30.505.50">
    <property type="entry name" value="Sigma 54 modulation/S30EA ribosomal protein, C-terminal domain"/>
    <property type="match status" value="2"/>
</dbReference>
<dbReference type="InterPro" id="IPR050574">
    <property type="entry name" value="HPF/YfiA_ribosome-assoc"/>
</dbReference>
<proteinExistence type="predicted"/>
<organism evidence="2 3">
    <name type="scientific">Nocardia bovistercoris</name>
    <dbReference type="NCBI Taxonomy" id="2785916"/>
    <lineage>
        <taxon>Bacteria</taxon>
        <taxon>Bacillati</taxon>
        <taxon>Actinomycetota</taxon>
        <taxon>Actinomycetes</taxon>
        <taxon>Mycobacteriales</taxon>
        <taxon>Nocardiaceae</taxon>
        <taxon>Nocardia</taxon>
    </lineage>
</organism>
<accession>A0A931IGQ3</accession>
<evidence type="ECO:0000259" key="1">
    <source>
        <dbReference type="Pfam" id="PF16321"/>
    </source>
</evidence>
<dbReference type="GO" id="GO:0045900">
    <property type="term" value="P:negative regulation of translational elongation"/>
    <property type="evidence" value="ECO:0007669"/>
    <property type="project" value="TreeGrafter"/>
</dbReference>
<dbReference type="InterPro" id="IPR038416">
    <property type="entry name" value="Ribosom_S30AE_C_sf"/>
</dbReference>
<dbReference type="Proteomes" id="UP000655751">
    <property type="component" value="Unassembled WGS sequence"/>
</dbReference>
<dbReference type="PANTHER" id="PTHR33231">
    <property type="entry name" value="30S RIBOSOMAL PROTEIN"/>
    <property type="match status" value="1"/>
</dbReference>
<dbReference type="GO" id="GO:0022627">
    <property type="term" value="C:cytosolic small ribosomal subunit"/>
    <property type="evidence" value="ECO:0007669"/>
    <property type="project" value="TreeGrafter"/>
</dbReference>
<reference evidence="2" key="1">
    <citation type="submission" date="2020-11" db="EMBL/GenBank/DDBJ databases">
        <title>Nocardia NEAU-351.nov., a novel actinomycete isolated from the cow dung.</title>
        <authorList>
            <person name="Zhang X."/>
        </authorList>
    </citation>
    <scope>NUCLEOTIDE SEQUENCE</scope>
    <source>
        <strain evidence="2">NEAU-351</strain>
    </source>
</reference>
<feature type="domain" description="Sigma 54 modulation/S30EA ribosomal protein C-terminal" evidence="1">
    <location>
        <begin position="147"/>
        <end position="192"/>
    </location>
</feature>
<dbReference type="Pfam" id="PF16321">
    <property type="entry name" value="Ribosom_S30AE_C"/>
    <property type="match status" value="1"/>
</dbReference>
<gene>
    <name evidence="2" type="ORF">IT779_28755</name>
</gene>
<sequence>MAVRTVGWSDRRIREQRCPVNSSQPLYLSEQWTTAAEPDLAVTTRGAVPPADVTRAVRAIGRVLRRHHLDVPARVRVTAPADRDQPTVVQANVRMHETPTRVQVTGPRGFAVTFAVERLDRQIARLAAHESRSWPDPARPPLARITERRPIVRRKDCALLTGTPEEAVEVMDAMDYDAYLFTDAESGEDAVVSWTDPIGVALARQRAVYPPAPTEDRPLTAGSLPIAVRPDPTPTLTEDEAATWLCRAGLPFLFYSDEHTRRGNLLYRRYDGDLTVVAPA</sequence>
<evidence type="ECO:0000313" key="2">
    <source>
        <dbReference type="EMBL" id="MBH0780268.1"/>
    </source>
</evidence>
<keyword evidence="3" id="KW-1185">Reference proteome</keyword>
<dbReference type="InterPro" id="IPR032528">
    <property type="entry name" value="Ribosom_S30AE_C"/>
</dbReference>
<dbReference type="EMBL" id="JADMLG010000014">
    <property type="protein sequence ID" value="MBH0780268.1"/>
    <property type="molecule type" value="Genomic_DNA"/>
</dbReference>